<name>A0A8J4F2F8_9CHLO</name>
<organism evidence="2 3">
    <name type="scientific">Volvox africanus</name>
    <dbReference type="NCBI Taxonomy" id="51714"/>
    <lineage>
        <taxon>Eukaryota</taxon>
        <taxon>Viridiplantae</taxon>
        <taxon>Chlorophyta</taxon>
        <taxon>core chlorophytes</taxon>
        <taxon>Chlorophyceae</taxon>
        <taxon>CS clade</taxon>
        <taxon>Chlamydomonadales</taxon>
        <taxon>Volvocaceae</taxon>
        <taxon>Volvox</taxon>
    </lineage>
</organism>
<comment type="caution">
    <text evidence="2">The sequence shown here is derived from an EMBL/GenBank/DDBJ whole genome shotgun (WGS) entry which is preliminary data.</text>
</comment>
<proteinExistence type="predicted"/>
<accession>A0A8J4F2F8</accession>
<evidence type="ECO:0000313" key="3">
    <source>
        <dbReference type="Proteomes" id="UP000747399"/>
    </source>
</evidence>
<evidence type="ECO:0000256" key="1">
    <source>
        <dbReference type="SAM" id="MobiDB-lite"/>
    </source>
</evidence>
<dbReference type="EMBL" id="BNCO01000020">
    <property type="protein sequence ID" value="GIL54902.1"/>
    <property type="molecule type" value="Genomic_DNA"/>
</dbReference>
<feature type="non-terminal residue" evidence="2">
    <location>
        <position position="113"/>
    </location>
</feature>
<dbReference type="Proteomes" id="UP000747399">
    <property type="component" value="Unassembled WGS sequence"/>
</dbReference>
<evidence type="ECO:0000313" key="2">
    <source>
        <dbReference type="EMBL" id="GIL54902.1"/>
    </source>
</evidence>
<keyword evidence="3" id="KW-1185">Reference proteome</keyword>
<feature type="region of interest" description="Disordered" evidence="1">
    <location>
        <begin position="50"/>
        <end position="113"/>
    </location>
</feature>
<protein>
    <submittedName>
        <fullName evidence="2">Uncharacterized protein</fullName>
    </submittedName>
</protein>
<feature type="compositionally biased region" description="Polar residues" evidence="1">
    <location>
        <begin position="56"/>
        <end position="69"/>
    </location>
</feature>
<dbReference type="AlphaFoldDB" id="A0A8J4F2F8"/>
<sequence length="113" mass="12421">RRQRTNDLLCRHDNAAAARFHRFIFSLGRLQPASYRSRLRRLRLQSACRHGAGSAVQETSPLRRSQVVASSMGMPSGVTSARKGSSAARLKVSRVRMKGSSSRKPTSGPMAAR</sequence>
<reference evidence="2" key="1">
    <citation type="journal article" date="2021" name="Proc. Natl. Acad. Sci. U.S.A.">
        <title>Three genomes in the algal genus Volvox reveal the fate of a haploid sex-determining region after a transition to homothallism.</title>
        <authorList>
            <person name="Yamamoto K."/>
            <person name="Hamaji T."/>
            <person name="Kawai-Toyooka H."/>
            <person name="Matsuzaki R."/>
            <person name="Takahashi F."/>
            <person name="Nishimura Y."/>
            <person name="Kawachi M."/>
            <person name="Noguchi H."/>
            <person name="Minakuchi Y."/>
            <person name="Umen J.G."/>
            <person name="Toyoda A."/>
            <person name="Nozaki H."/>
        </authorList>
    </citation>
    <scope>NUCLEOTIDE SEQUENCE</scope>
    <source>
        <strain evidence="2">NIES-3780</strain>
    </source>
</reference>
<gene>
    <name evidence="2" type="ORF">Vafri_10601</name>
</gene>